<keyword evidence="4" id="KW-1185">Reference proteome</keyword>
<dbReference type="PANTHER" id="PTHR46086:SF3">
    <property type="entry name" value="TRIACYLGLYCEROL LIPASE OBL1"/>
    <property type="match status" value="1"/>
</dbReference>
<gene>
    <name evidence="3" type="ORF">C4D60_Mb10t07490</name>
</gene>
<dbReference type="InterPro" id="IPR029058">
    <property type="entry name" value="AB_hydrolase_fold"/>
</dbReference>
<dbReference type="SUPFAM" id="SSF53474">
    <property type="entry name" value="alpha/beta-Hydrolases"/>
    <property type="match status" value="1"/>
</dbReference>
<dbReference type="STRING" id="52838.A0A4S8IVG2"/>
<reference evidence="3 4" key="1">
    <citation type="journal article" date="2019" name="Nat. Plants">
        <title>Genome sequencing of Musa balbisiana reveals subgenome evolution and function divergence in polyploid bananas.</title>
        <authorList>
            <person name="Yao X."/>
        </authorList>
    </citation>
    <scope>NUCLEOTIDE SEQUENCE [LARGE SCALE GENOMIC DNA]</scope>
    <source>
        <strain evidence="4">cv. DH-PKW</strain>
        <tissue evidence="3">Leaves</tissue>
    </source>
</reference>
<evidence type="ECO:0000313" key="4">
    <source>
        <dbReference type="Proteomes" id="UP000317650"/>
    </source>
</evidence>
<feature type="domain" description="Fungal lipase-type" evidence="2">
    <location>
        <begin position="323"/>
        <end position="511"/>
    </location>
</feature>
<feature type="transmembrane region" description="Helical" evidence="1">
    <location>
        <begin position="433"/>
        <end position="454"/>
    </location>
</feature>
<keyword evidence="1" id="KW-0812">Transmembrane</keyword>
<evidence type="ECO:0000256" key="1">
    <source>
        <dbReference type="SAM" id="Phobius"/>
    </source>
</evidence>
<dbReference type="Gene3D" id="3.40.50.1820">
    <property type="entry name" value="alpha/beta hydrolase"/>
    <property type="match status" value="1"/>
</dbReference>
<feature type="transmembrane region" description="Helical" evidence="1">
    <location>
        <begin position="278"/>
        <end position="296"/>
    </location>
</feature>
<protein>
    <recommendedName>
        <fullName evidence="2">Fungal lipase-type domain-containing protein</fullName>
    </recommendedName>
</protein>
<dbReference type="GO" id="GO:0006629">
    <property type="term" value="P:lipid metabolic process"/>
    <property type="evidence" value="ECO:0007669"/>
    <property type="project" value="InterPro"/>
</dbReference>
<sequence length="617" mass="69822">MLRSNGYLLLPSPSLPFCHLLLTLRRCAEPCPPSSFVATMADNGMMDTAEEGGGETCDFGYLILRPDGGGLVDLARFLVSGGNARRFLQSSEEEEDGGGLGPIPDDHRWVILVSILVRRIIAFFGKPMAWCGMLVEFLLNLLSLNGGLRGLLLSLLSGKAAVPQRGSATFVSAIGHLDKRVDLLKFDAASLRSEEESEEVAACSQVGRRAVMDLCMMASKLAYENDKVVADVVNNHWKAMSPPRLLKQSLLLHACMETFGMKAELLKKLSPVEKSRCILWSSTIAGMLSLIYFGCLTKDYQKKKSTQVFILCDKRLDASIVLISFRGTEPFDPDDWNTDIDYSWYKIPKMGRIHMGFLEALGLGNRIQVSTLQFHLQGHSLKRSYSGTEVNYDTSSLFVEREDESLEMDKENAYYVIRSKLKDLLHEHKKAKFIVTGHSLGGALAVLFPAVLLFHKEEELLKRLFGVYTFGQPRVGDRQLERFMEDHLCHPKSKYFRVVYCNDLVPRLPYDNKTFLYKHFGTCLYYDSLYIEQNVEEEPNRNYFGLRYLLPEHMNAVWELIRSLSMRYAYGTEYKETWFSICLRIYGLLMPGVSAHSPVNYINSVRLGRPVADNGSF</sequence>
<comment type="caution">
    <text evidence="3">The sequence shown here is derived from an EMBL/GenBank/DDBJ whole genome shotgun (WGS) entry which is preliminary data.</text>
</comment>
<keyword evidence="1" id="KW-0472">Membrane</keyword>
<dbReference type="InterPro" id="IPR002921">
    <property type="entry name" value="Fungal_lipase-type"/>
</dbReference>
<dbReference type="CDD" id="cd00519">
    <property type="entry name" value="Lipase_3"/>
    <property type="match status" value="1"/>
</dbReference>
<proteinExistence type="predicted"/>
<dbReference type="GO" id="GO:0004806">
    <property type="term" value="F:triacylglycerol lipase activity"/>
    <property type="evidence" value="ECO:0007669"/>
    <property type="project" value="InterPro"/>
</dbReference>
<accession>A0A4S8IVG2</accession>
<dbReference type="InterPro" id="IPR044819">
    <property type="entry name" value="OBL-like"/>
</dbReference>
<name>A0A4S8IVG2_MUSBA</name>
<dbReference type="Pfam" id="PF01764">
    <property type="entry name" value="Lipase_3"/>
    <property type="match status" value="1"/>
</dbReference>
<dbReference type="EMBL" id="PYDT01000008">
    <property type="protein sequence ID" value="THU52775.1"/>
    <property type="molecule type" value="Genomic_DNA"/>
</dbReference>
<dbReference type="AlphaFoldDB" id="A0A4S8IVG2"/>
<evidence type="ECO:0000313" key="3">
    <source>
        <dbReference type="EMBL" id="THU52775.1"/>
    </source>
</evidence>
<dbReference type="PANTHER" id="PTHR46086">
    <property type="entry name" value="ALPHA/BETA-HYDROLASES SUPERFAMILY PROTEIN"/>
    <property type="match status" value="1"/>
</dbReference>
<dbReference type="Proteomes" id="UP000317650">
    <property type="component" value="Chromosome 10"/>
</dbReference>
<keyword evidence="1" id="KW-1133">Transmembrane helix</keyword>
<organism evidence="3 4">
    <name type="scientific">Musa balbisiana</name>
    <name type="common">Banana</name>
    <dbReference type="NCBI Taxonomy" id="52838"/>
    <lineage>
        <taxon>Eukaryota</taxon>
        <taxon>Viridiplantae</taxon>
        <taxon>Streptophyta</taxon>
        <taxon>Embryophyta</taxon>
        <taxon>Tracheophyta</taxon>
        <taxon>Spermatophyta</taxon>
        <taxon>Magnoliopsida</taxon>
        <taxon>Liliopsida</taxon>
        <taxon>Zingiberales</taxon>
        <taxon>Musaceae</taxon>
        <taxon>Musa</taxon>
    </lineage>
</organism>
<evidence type="ECO:0000259" key="2">
    <source>
        <dbReference type="Pfam" id="PF01764"/>
    </source>
</evidence>